<gene>
    <name evidence="9" type="ordered locus">Desaci_1500</name>
</gene>
<dbReference type="InterPro" id="IPR004113">
    <property type="entry name" value="FAD-bd_oxidored_4_C"/>
</dbReference>
<dbReference type="OrthoDB" id="9794954at2"/>
<dbReference type="GO" id="GO:0016491">
    <property type="term" value="F:oxidoreductase activity"/>
    <property type="evidence" value="ECO:0007669"/>
    <property type="project" value="UniProtKB-KW"/>
</dbReference>
<keyword evidence="1" id="KW-0004">4Fe-4S</keyword>
<dbReference type="PANTHER" id="PTHR43255:SF1">
    <property type="entry name" value="IRON-SULFUR-BINDING OXIDOREDUCTASE FADF-RELATED"/>
    <property type="match status" value="1"/>
</dbReference>
<dbReference type="InterPro" id="IPR051460">
    <property type="entry name" value="HdrC_iron-sulfur_subunit"/>
</dbReference>
<dbReference type="STRING" id="646529.Desaci_1500"/>
<dbReference type="PANTHER" id="PTHR43255">
    <property type="entry name" value="IRON-SULFUR-BINDING OXIDOREDUCTASE FADF-RELATED-RELATED"/>
    <property type="match status" value="1"/>
</dbReference>
<evidence type="ECO:0000256" key="7">
    <source>
        <dbReference type="ARBA" id="ARBA00023014"/>
    </source>
</evidence>
<dbReference type="GO" id="GO:0051539">
    <property type="term" value="F:4 iron, 4 sulfur cluster binding"/>
    <property type="evidence" value="ECO:0007669"/>
    <property type="project" value="UniProtKB-KW"/>
</dbReference>
<dbReference type="SUPFAM" id="SSF55103">
    <property type="entry name" value="FAD-linked oxidases, C-terminal domain"/>
    <property type="match status" value="1"/>
</dbReference>
<organism evidence="9 10">
    <name type="scientific">Desulfosporosinus acidiphilus (strain DSM 22704 / JCM 16185 / SJ4)</name>
    <dbReference type="NCBI Taxonomy" id="646529"/>
    <lineage>
        <taxon>Bacteria</taxon>
        <taxon>Bacillati</taxon>
        <taxon>Bacillota</taxon>
        <taxon>Clostridia</taxon>
        <taxon>Eubacteriales</taxon>
        <taxon>Desulfitobacteriaceae</taxon>
        <taxon>Desulfosporosinus</taxon>
    </lineage>
</organism>
<dbReference type="GO" id="GO:0046872">
    <property type="term" value="F:metal ion binding"/>
    <property type="evidence" value="ECO:0007669"/>
    <property type="project" value="UniProtKB-KW"/>
</dbReference>
<dbReference type="Pfam" id="PF02913">
    <property type="entry name" value="FAD-oxidase_C"/>
    <property type="match status" value="1"/>
</dbReference>
<evidence type="ECO:0000256" key="3">
    <source>
        <dbReference type="ARBA" id="ARBA00022723"/>
    </source>
</evidence>
<keyword evidence="6" id="KW-0408">Iron</keyword>
<dbReference type="GO" id="GO:0005886">
    <property type="term" value="C:plasma membrane"/>
    <property type="evidence" value="ECO:0007669"/>
    <property type="project" value="TreeGrafter"/>
</dbReference>
<dbReference type="Proteomes" id="UP000002892">
    <property type="component" value="Chromosome"/>
</dbReference>
<dbReference type="InterPro" id="IPR016166">
    <property type="entry name" value="FAD-bd_PCMH"/>
</dbReference>
<dbReference type="SUPFAM" id="SSF56176">
    <property type="entry name" value="FAD-binding/transporter-associated domain-like"/>
    <property type="match status" value="1"/>
</dbReference>
<dbReference type="InterPro" id="IPR009051">
    <property type="entry name" value="Helical_ferredxn"/>
</dbReference>
<keyword evidence="3" id="KW-0479">Metal-binding</keyword>
<dbReference type="InterPro" id="IPR036318">
    <property type="entry name" value="FAD-bd_PCMH-like_sf"/>
</dbReference>
<keyword evidence="7" id="KW-0411">Iron-sulfur</keyword>
<dbReference type="eggNOG" id="COG0247">
    <property type="taxonomic scope" value="Bacteria"/>
</dbReference>
<accession>I4D3Y9</accession>
<dbReference type="Pfam" id="PF02754">
    <property type="entry name" value="CCG"/>
    <property type="match status" value="2"/>
</dbReference>
<dbReference type="KEGG" id="dai:Desaci_1500"/>
<dbReference type="EMBL" id="CP003639">
    <property type="protein sequence ID" value="AFM40513.1"/>
    <property type="molecule type" value="Genomic_DNA"/>
</dbReference>
<evidence type="ECO:0000256" key="2">
    <source>
        <dbReference type="ARBA" id="ARBA00022630"/>
    </source>
</evidence>
<keyword evidence="2" id="KW-0285">Flavoprotein</keyword>
<evidence type="ECO:0000256" key="4">
    <source>
        <dbReference type="ARBA" id="ARBA00022827"/>
    </source>
</evidence>
<evidence type="ECO:0000256" key="5">
    <source>
        <dbReference type="ARBA" id="ARBA00023002"/>
    </source>
</evidence>
<dbReference type="InterPro" id="IPR016164">
    <property type="entry name" value="FAD-linked_Oxase-like_C"/>
</dbReference>
<dbReference type="InterPro" id="IPR004017">
    <property type="entry name" value="Cys_rich_dom"/>
</dbReference>
<keyword evidence="4" id="KW-0274">FAD</keyword>
<dbReference type="Gene3D" id="3.30.465.10">
    <property type="match status" value="1"/>
</dbReference>
<protein>
    <submittedName>
        <fullName evidence="9">Fe-S oxidoreductase</fullName>
    </submittedName>
</protein>
<evidence type="ECO:0000259" key="8">
    <source>
        <dbReference type="PROSITE" id="PS51387"/>
    </source>
</evidence>
<dbReference type="RefSeq" id="WP_014826520.1">
    <property type="nucleotide sequence ID" value="NC_018068.1"/>
</dbReference>
<proteinExistence type="predicted"/>
<dbReference type="Pfam" id="PF01565">
    <property type="entry name" value="FAD_binding_4"/>
    <property type="match status" value="1"/>
</dbReference>
<reference evidence="9 10" key="1">
    <citation type="journal article" date="2012" name="J. Bacteriol.">
        <title>Complete genome sequences of Desulfosporosinus orientis DSM765T, Desulfosporosinus youngiae DSM17734T, Desulfosporosinus meridiei DSM13257T, and Desulfosporosinus acidiphilus DSM22704T.</title>
        <authorList>
            <person name="Pester M."/>
            <person name="Brambilla E."/>
            <person name="Alazard D."/>
            <person name="Rattei T."/>
            <person name="Weinmaier T."/>
            <person name="Han J."/>
            <person name="Lucas S."/>
            <person name="Lapidus A."/>
            <person name="Cheng J.F."/>
            <person name="Goodwin L."/>
            <person name="Pitluck S."/>
            <person name="Peters L."/>
            <person name="Ovchinnikova G."/>
            <person name="Teshima H."/>
            <person name="Detter J.C."/>
            <person name="Han C.S."/>
            <person name="Tapia R."/>
            <person name="Land M.L."/>
            <person name="Hauser L."/>
            <person name="Kyrpides N.C."/>
            <person name="Ivanova N.N."/>
            <person name="Pagani I."/>
            <person name="Huntmann M."/>
            <person name="Wei C.L."/>
            <person name="Davenport K.W."/>
            <person name="Daligault H."/>
            <person name="Chain P.S."/>
            <person name="Chen A."/>
            <person name="Mavromatis K."/>
            <person name="Markowitz V."/>
            <person name="Szeto E."/>
            <person name="Mikhailova N."/>
            <person name="Pati A."/>
            <person name="Wagner M."/>
            <person name="Woyke T."/>
            <person name="Ollivier B."/>
            <person name="Klenk H.P."/>
            <person name="Spring S."/>
            <person name="Loy A."/>
        </authorList>
    </citation>
    <scope>NUCLEOTIDE SEQUENCE [LARGE SCALE GENOMIC DNA]</scope>
    <source>
        <strain evidence="10">DSM 22704 / JCM 16185 / SJ4</strain>
    </source>
</reference>
<dbReference type="GO" id="GO:0071949">
    <property type="term" value="F:FAD binding"/>
    <property type="evidence" value="ECO:0007669"/>
    <property type="project" value="InterPro"/>
</dbReference>
<evidence type="ECO:0000256" key="6">
    <source>
        <dbReference type="ARBA" id="ARBA00023004"/>
    </source>
</evidence>
<evidence type="ECO:0000313" key="9">
    <source>
        <dbReference type="EMBL" id="AFM40513.1"/>
    </source>
</evidence>
<sequence length="1048" mass="116272">MSVVSEKVTARLQEIFGERIRIDRIERKLYSYDVGALPFLIKPFVPVGIAGAVVRPTCEEEIAELVKLARQEKIQLVPRGSATSGYGGALPAEGAVVVDLSGMNKLIAEDLDQQTVRVQPGIIWEQLQKQINKNNLDLRLYPTSLPASTVGGWLAQGGSGFGSYEYGQFKENVLAARVVMPSGEIKEFSGQELGDYIADAEGITGIISEVTLKVRELQTEVHRAFAFENSQTLGDALKAISHHNLPIWSITFLNPESMRLKKKLPHKHGHPYEEANPHVRPQLPEAFVLVLAYPESRRSDIDMPLMRIIEANKGEELSSEAAEHEWDLRFAPMRLKRIGPSIITTEVIIPTKNLTAVLNDIDKKIKQPFVAEGMVGKDDKITILGFIPHDERSLAFNPAYALAISVINIAKKYEGSAYSTGLYFKGEAKNVLGAERYQKLTAYKAKVDPHNLFNPNKVIGSGLINYIMGLASVFEPLIRPIANAAKAPTGDLSERTKDKNGVPGSVAFFATACARCGYCVSTCEQFMGRGWESHSPRGKYAYLREVIAGREKFSPEMVNKFLLCTTCEVCNTRCQLNIPVEHNWMTMRGQLVHEEKRMTFPPFEMMAASLRGEKNIWASKREKRADWVPEDIKPKIKEKAEVMYFAGCTASLVNSDVAVSTVRILDKAGIDFTYLGTDEACCGIPMKVAGKWDVFEEIFEHNVNEAKKRGAKTIVTSCPACGLVWKELYADLARKKGIDYPFKVKHYSEIAAEALAKGDLKFDHEINAKIAFHDSCHAGRAQGIYEPPRELIAAIPGVELVEMEHNRETGLCCGSVLTLIGETPVAPKLGGMRIQEAIDVKADALLALCPCCQVQLRTAAKANNFDIPITDLARFIAKGLGFETEDKTEFSLEMWSYFEKFILLMDPQNMAKIMGALFPQMFANMPPGMVPMMKVMNYIPGGLTIMGKMMPLMMPKLVPGIMPKVMPDMLAEVSRRVGPLPEDMEELMPDLLPKTMDALMPNMLPQLVPYITPMMLDYIRNGELSSPALSVREPAVTSEARNKQNAAK</sequence>
<dbReference type="InterPro" id="IPR016169">
    <property type="entry name" value="FAD-bd_PCMH_sub2"/>
</dbReference>
<keyword evidence="5" id="KW-0560">Oxidoreductase</keyword>
<dbReference type="eggNOG" id="COG0277">
    <property type="taxonomic scope" value="Bacteria"/>
</dbReference>
<dbReference type="Gene3D" id="1.10.1060.10">
    <property type="entry name" value="Alpha-helical ferredoxin"/>
    <property type="match status" value="1"/>
</dbReference>
<dbReference type="HOGENOM" id="CLU_011400_0_0_9"/>
<evidence type="ECO:0000313" key="10">
    <source>
        <dbReference type="Proteomes" id="UP000002892"/>
    </source>
</evidence>
<dbReference type="Pfam" id="PF13534">
    <property type="entry name" value="Fer4_17"/>
    <property type="match status" value="1"/>
</dbReference>
<name>I4D3Y9_DESAJ</name>
<dbReference type="AlphaFoldDB" id="I4D3Y9"/>
<dbReference type="SUPFAM" id="SSF46548">
    <property type="entry name" value="alpha-helical ferredoxin"/>
    <property type="match status" value="1"/>
</dbReference>
<dbReference type="InterPro" id="IPR006094">
    <property type="entry name" value="Oxid_FAD_bind_N"/>
</dbReference>
<evidence type="ECO:0000256" key="1">
    <source>
        <dbReference type="ARBA" id="ARBA00022485"/>
    </source>
</evidence>
<feature type="domain" description="FAD-binding PCMH-type" evidence="8">
    <location>
        <begin position="46"/>
        <end position="217"/>
    </location>
</feature>
<keyword evidence="10" id="KW-1185">Reference proteome</keyword>
<dbReference type="PROSITE" id="PS51387">
    <property type="entry name" value="FAD_PCMH"/>
    <property type="match status" value="1"/>
</dbReference>